<evidence type="ECO:0000256" key="6">
    <source>
        <dbReference type="ARBA" id="ARBA00022525"/>
    </source>
</evidence>
<keyword evidence="16" id="KW-0865">Zymogen</keyword>
<dbReference type="GO" id="GO:0070573">
    <property type="term" value="F:metallodipeptidase activity"/>
    <property type="evidence" value="ECO:0007669"/>
    <property type="project" value="InterPro"/>
</dbReference>
<comment type="subcellular location">
    <subcellularLocation>
        <location evidence="1">Endoplasmic reticulum</location>
    </subcellularLocation>
    <subcellularLocation>
        <location evidence="3">Golgi apparatus</location>
    </subcellularLocation>
    <subcellularLocation>
        <location evidence="2">Lysosome</location>
    </subcellularLocation>
    <subcellularLocation>
        <location evidence="4">Secreted</location>
    </subcellularLocation>
</comment>
<gene>
    <name evidence="23" type="ORF">HAPAU_12560</name>
</gene>
<evidence type="ECO:0000259" key="22">
    <source>
        <dbReference type="Pfam" id="PF04389"/>
    </source>
</evidence>
<proteinExistence type="predicted"/>
<evidence type="ECO:0000256" key="4">
    <source>
        <dbReference type="ARBA" id="ARBA00004613"/>
    </source>
</evidence>
<keyword evidence="14" id="KW-0333">Golgi apparatus</keyword>
<evidence type="ECO:0000256" key="9">
    <source>
        <dbReference type="ARBA" id="ARBA00022723"/>
    </source>
</evidence>
<evidence type="ECO:0000256" key="5">
    <source>
        <dbReference type="ARBA" id="ARBA00014116"/>
    </source>
</evidence>
<evidence type="ECO:0000256" key="3">
    <source>
        <dbReference type="ARBA" id="ARBA00004555"/>
    </source>
</evidence>
<dbReference type="GO" id="GO:0005576">
    <property type="term" value="C:extracellular region"/>
    <property type="evidence" value="ECO:0007669"/>
    <property type="project" value="UniProtKB-SubCell"/>
</dbReference>
<dbReference type="InterPro" id="IPR007484">
    <property type="entry name" value="Peptidase_M28"/>
</dbReference>
<evidence type="ECO:0000256" key="8">
    <source>
        <dbReference type="ARBA" id="ARBA00022670"/>
    </source>
</evidence>
<evidence type="ECO:0000256" key="17">
    <source>
        <dbReference type="ARBA" id="ARBA00023180"/>
    </source>
</evidence>
<protein>
    <recommendedName>
        <fullName evidence="5">Carboxypeptidase Q</fullName>
    </recommendedName>
    <alternativeName>
        <fullName evidence="20">Plasma glutamate carboxypeptidase</fullName>
    </alternativeName>
</protein>
<dbReference type="Pfam" id="PF04389">
    <property type="entry name" value="Peptidase_M28"/>
    <property type="match status" value="1"/>
</dbReference>
<evidence type="ECO:0000256" key="2">
    <source>
        <dbReference type="ARBA" id="ARBA00004371"/>
    </source>
</evidence>
<dbReference type="RefSeq" id="WP_066380663.1">
    <property type="nucleotide sequence ID" value="NZ_LTAZ01000004.1"/>
</dbReference>
<keyword evidence="17" id="KW-0325">Glycoprotein</keyword>
<evidence type="ECO:0000256" key="7">
    <source>
        <dbReference type="ARBA" id="ARBA00022645"/>
    </source>
</evidence>
<keyword evidence="12" id="KW-0256">Endoplasmic reticulum</keyword>
<dbReference type="Gene3D" id="3.50.30.30">
    <property type="match status" value="1"/>
</dbReference>
<comment type="caution">
    <text evidence="23">The sequence shown here is derived from an EMBL/GenBank/DDBJ whole genome shotgun (WGS) entry which is preliminary data.</text>
</comment>
<keyword evidence="6" id="KW-0964">Secreted</keyword>
<evidence type="ECO:0000256" key="16">
    <source>
        <dbReference type="ARBA" id="ARBA00023145"/>
    </source>
</evidence>
<sequence>MTEIDALLGGAWHDDAAWELLTRLTELPERMGGHPGERRAAEYVAESFEDGGVDGIGIEEFGMNRWDRGRAEFALTDPVERSFETLALPYSAAGEVSGELVDVGYGTPEEIEDADVAGKIAVASTTTPPEKGRFVHRMEKFGHAVAAGAEAFVFANHIPGQLPPTGALRFNGEAAAPGVGVSKETGAWLTEYAQRGGRAKLSVEASTETGTSQNVHGHLGEGDEEIVLVGHYDAHDIAEGALDNACGISVVAGAARILAEMELDCRVRVAGVGCEEVGLIGAEALADSLSLDSVRAVVNVDGAGRFRNLKAYTHGSERIGDLVETVCGEWGQPVSFSRDPHPYSDHWPFLQCGVPALQLHSERARPAGGARGRGWGHTHADTRDKVDPRNLREHAMLAALLVRELARCEVPRVDEDDLREQLRESDAEIGMRAAEVWPDHWE</sequence>
<evidence type="ECO:0000256" key="19">
    <source>
        <dbReference type="ARBA" id="ARBA00025833"/>
    </source>
</evidence>
<keyword evidence="10" id="KW-0732">Signal</keyword>
<dbReference type="InterPro" id="IPR046450">
    <property type="entry name" value="PA_dom_sf"/>
</dbReference>
<dbReference type="GO" id="GO:0004180">
    <property type="term" value="F:carboxypeptidase activity"/>
    <property type="evidence" value="ECO:0007669"/>
    <property type="project" value="UniProtKB-KW"/>
</dbReference>
<dbReference type="InterPro" id="IPR039866">
    <property type="entry name" value="CPQ"/>
</dbReference>
<keyword evidence="24" id="KW-1185">Reference proteome</keyword>
<dbReference type="Gene3D" id="3.40.630.10">
    <property type="entry name" value="Zn peptidases"/>
    <property type="match status" value="1"/>
</dbReference>
<dbReference type="PANTHER" id="PTHR12053:SF3">
    <property type="entry name" value="CARBOXYPEPTIDASE Q"/>
    <property type="match status" value="1"/>
</dbReference>
<dbReference type="GO" id="GO:0046872">
    <property type="term" value="F:metal ion binding"/>
    <property type="evidence" value="ECO:0007669"/>
    <property type="project" value="UniProtKB-KW"/>
</dbReference>
<evidence type="ECO:0000256" key="1">
    <source>
        <dbReference type="ARBA" id="ARBA00004240"/>
    </source>
</evidence>
<keyword evidence="18" id="KW-0458">Lysosome</keyword>
<reference evidence="23 24" key="1">
    <citation type="submission" date="2016-02" db="EMBL/GenBank/DDBJ databases">
        <title>Genome sequence of Halalkalicoccus paucihalophilus DSM 24557.</title>
        <authorList>
            <person name="Poehlein A."/>
            <person name="Daniel R."/>
        </authorList>
    </citation>
    <scope>NUCLEOTIDE SEQUENCE [LARGE SCALE GENOMIC DNA]</scope>
    <source>
        <strain evidence="23 24">DSM 24557</strain>
    </source>
</reference>
<evidence type="ECO:0000256" key="11">
    <source>
        <dbReference type="ARBA" id="ARBA00022801"/>
    </source>
</evidence>
<keyword evidence="11" id="KW-0378">Hydrolase</keyword>
<accession>A0A151AF30</accession>
<keyword evidence="7" id="KW-0121">Carboxypeptidase</keyword>
<evidence type="ECO:0000313" key="24">
    <source>
        <dbReference type="Proteomes" id="UP000075321"/>
    </source>
</evidence>
<evidence type="ECO:0000256" key="20">
    <source>
        <dbReference type="ARBA" id="ARBA00033328"/>
    </source>
</evidence>
<dbReference type="GO" id="GO:0006508">
    <property type="term" value="P:proteolysis"/>
    <property type="evidence" value="ECO:0007669"/>
    <property type="project" value="UniProtKB-KW"/>
</dbReference>
<keyword evidence="13" id="KW-0862">Zinc</keyword>
<feature type="domain" description="Peptidase M28" evidence="22">
    <location>
        <begin position="214"/>
        <end position="400"/>
    </location>
</feature>
<evidence type="ECO:0000256" key="18">
    <source>
        <dbReference type="ARBA" id="ARBA00023228"/>
    </source>
</evidence>
<dbReference type="Pfam" id="PF02225">
    <property type="entry name" value="PA"/>
    <property type="match status" value="1"/>
</dbReference>
<dbReference type="SUPFAM" id="SSF52025">
    <property type="entry name" value="PA domain"/>
    <property type="match status" value="1"/>
</dbReference>
<dbReference type="CDD" id="cd04819">
    <property type="entry name" value="PA_2"/>
    <property type="match status" value="1"/>
</dbReference>
<evidence type="ECO:0000256" key="13">
    <source>
        <dbReference type="ARBA" id="ARBA00022833"/>
    </source>
</evidence>
<comment type="subunit">
    <text evidence="19">Homodimer. The monomeric form is inactive while the homodimer is active.</text>
</comment>
<keyword evidence="9" id="KW-0479">Metal-binding</keyword>
<dbReference type="PATRIC" id="fig|1008153.3.peg.1265"/>
<dbReference type="GO" id="GO:0005764">
    <property type="term" value="C:lysosome"/>
    <property type="evidence" value="ECO:0007669"/>
    <property type="project" value="UniProtKB-SubCell"/>
</dbReference>
<organism evidence="23 24">
    <name type="scientific">Halalkalicoccus paucihalophilus</name>
    <dbReference type="NCBI Taxonomy" id="1008153"/>
    <lineage>
        <taxon>Archaea</taxon>
        <taxon>Methanobacteriati</taxon>
        <taxon>Methanobacteriota</taxon>
        <taxon>Stenosarchaea group</taxon>
        <taxon>Halobacteria</taxon>
        <taxon>Halobacteriales</taxon>
        <taxon>Halococcaceae</taxon>
        <taxon>Halalkalicoccus</taxon>
    </lineage>
</organism>
<evidence type="ECO:0000259" key="21">
    <source>
        <dbReference type="Pfam" id="PF02225"/>
    </source>
</evidence>
<dbReference type="SUPFAM" id="SSF53187">
    <property type="entry name" value="Zn-dependent exopeptidases"/>
    <property type="match status" value="1"/>
</dbReference>
<dbReference type="PANTHER" id="PTHR12053">
    <property type="entry name" value="PROTEASE FAMILY M28 PLASMA GLUTAMATE CARBOXYPEPTIDASE-RELATED"/>
    <property type="match status" value="1"/>
</dbReference>
<feature type="domain" description="PA" evidence="21">
    <location>
        <begin position="96"/>
        <end position="189"/>
    </location>
</feature>
<evidence type="ECO:0000256" key="15">
    <source>
        <dbReference type="ARBA" id="ARBA00023049"/>
    </source>
</evidence>
<name>A0A151AF30_9EURY</name>
<dbReference type="InterPro" id="IPR003137">
    <property type="entry name" value="PA_domain"/>
</dbReference>
<keyword evidence="15" id="KW-0482">Metalloprotease</keyword>
<evidence type="ECO:0000256" key="10">
    <source>
        <dbReference type="ARBA" id="ARBA00022729"/>
    </source>
</evidence>
<evidence type="ECO:0000313" key="23">
    <source>
        <dbReference type="EMBL" id="KYH26162.1"/>
    </source>
</evidence>
<dbReference type="EMBL" id="LTAZ01000004">
    <property type="protein sequence ID" value="KYH26162.1"/>
    <property type="molecule type" value="Genomic_DNA"/>
</dbReference>
<evidence type="ECO:0000256" key="14">
    <source>
        <dbReference type="ARBA" id="ARBA00023034"/>
    </source>
</evidence>
<dbReference type="Proteomes" id="UP000075321">
    <property type="component" value="Unassembled WGS sequence"/>
</dbReference>
<dbReference type="OrthoDB" id="34215at2157"/>
<keyword evidence="8" id="KW-0645">Protease</keyword>
<dbReference type="AlphaFoldDB" id="A0A151AF30"/>
<evidence type="ECO:0000256" key="12">
    <source>
        <dbReference type="ARBA" id="ARBA00022824"/>
    </source>
</evidence>